<keyword evidence="2" id="KW-1185">Reference proteome</keyword>
<protein>
    <submittedName>
        <fullName evidence="1">Uncharacterized protein</fullName>
    </submittedName>
</protein>
<dbReference type="Proteomes" id="UP001472677">
    <property type="component" value="Unassembled WGS sequence"/>
</dbReference>
<organism evidence="1 2">
    <name type="scientific">Hibiscus sabdariffa</name>
    <name type="common">roselle</name>
    <dbReference type="NCBI Taxonomy" id="183260"/>
    <lineage>
        <taxon>Eukaryota</taxon>
        <taxon>Viridiplantae</taxon>
        <taxon>Streptophyta</taxon>
        <taxon>Embryophyta</taxon>
        <taxon>Tracheophyta</taxon>
        <taxon>Spermatophyta</taxon>
        <taxon>Magnoliopsida</taxon>
        <taxon>eudicotyledons</taxon>
        <taxon>Gunneridae</taxon>
        <taxon>Pentapetalae</taxon>
        <taxon>rosids</taxon>
        <taxon>malvids</taxon>
        <taxon>Malvales</taxon>
        <taxon>Malvaceae</taxon>
        <taxon>Malvoideae</taxon>
        <taxon>Hibiscus</taxon>
    </lineage>
</organism>
<comment type="caution">
    <text evidence="1">The sequence shown here is derived from an EMBL/GenBank/DDBJ whole genome shotgun (WGS) entry which is preliminary data.</text>
</comment>
<name>A0ABR2G964_9ROSI</name>
<dbReference type="EMBL" id="JBBPBM010000002">
    <property type="protein sequence ID" value="KAK8597115.1"/>
    <property type="molecule type" value="Genomic_DNA"/>
</dbReference>
<evidence type="ECO:0000313" key="2">
    <source>
        <dbReference type="Proteomes" id="UP001472677"/>
    </source>
</evidence>
<gene>
    <name evidence="1" type="ORF">V6N12_065591</name>
</gene>
<sequence length="73" mass="7980">MTLLAQECLEKYADEIALRFVFPVPAEAGISAGTSFCCLGRFYVFVLELHQYSSSLLRFSTASLCCSSNSQSA</sequence>
<reference evidence="1 2" key="1">
    <citation type="journal article" date="2024" name="G3 (Bethesda)">
        <title>Genome assembly of Hibiscus sabdariffa L. provides insights into metabolisms of medicinal natural products.</title>
        <authorList>
            <person name="Kim T."/>
        </authorList>
    </citation>
    <scope>NUCLEOTIDE SEQUENCE [LARGE SCALE GENOMIC DNA]</scope>
    <source>
        <strain evidence="1">TK-2024</strain>
        <tissue evidence="1">Old leaves</tissue>
    </source>
</reference>
<proteinExistence type="predicted"/>
<accession>A0ABR2G964</accession>
<evidence type="ECO:0000313" key="1">
    <source>
        <dbReference type="EMBL" id="KAK8597115.1"/>
    </source>
</evidence>